<keyword evidence="3" id="KW-0645">Protease</keyword>
<evidence type="ECO:0000313" key="10">
    <source>
        <dbReference type="EMBL" id="KAH7050081.1"/>
    </source>
</evidence>
<dbReference type="Pfam" id="PF13933">
    <property type="entry name" value="HRXXH"/>
    <property type="match status" value="1"/>
</dbReference>
<evidence type="ECO:0000256" key="7">
    <source>
        <dbReference type="ARBA" id="ARBA00023049"/>
    </source>
</evidence>
<keyword evidence="5" id="KW-0378">Hydrolase</keyword>
<dbReference type="EMBL" id="JAGTJR010000013">
    <property type="protein sequence ID" value="KAH7050081.1"/>
    <property type="molecule type" value="Genomic_DNA"/>
</dbReference>
<keyword evidence="4" id="KW-0479">Metal-binding</keyword>
<dbReference type="PANTHER" id="PTHR37016">
    <property type="match status" value="1"/>
</dbReference>
<evidence type="ECO:0000256" key="2">
    <source>
        <dbReference type="ARBA" id="ARBA00010279"/>
    </source>
</evidence>
<evidence type="ECO:0000256" key="6">
    <source>
        <dbReference type="ARBA" id="ARBA00022833"/>
    </source>
</evidence>
<gene>
    <name evidence="10" type="ORF">B0J12DRAFT_663164</name>
</gene>
<evidence type="ECO:0000256" key="8">
    <source>
        <dbReference type="SAM" id="SignalP"/>
    </source>
</evidence>
<dbReference type="PANTHER" id="PTHR37016:SF3">
    <property type="entry name" value="NEUTRAL PROTEASE 2-RELATED"/>
    <property type="match status" value="1"/>
</dbReference>
<reference evidence="10 11" key="1">
    <citation type="journal article" date="2021" name="Nat. Commun.">
        <title>Genetic determinants of endophytism in the Arabidopsis root mycobiome.</title>
        <authorList>
            <person name="Mesny F."/>
            <person name="Miyauchi S."/>
            <person name="Thiergart T."/>
            <person name="Pickel B."/>
            <person name="Atanasova L."/>
            <person name="Karlsson M."/>
            <person name="Huettel B."/>
            <person name="Barry K.W."/>
            <person name="Haridas S."/>
            <person name="Chen C."/>
            <person name="Bauer D."/>
            <person name="Andreopoulos W."/>
            <person name="Pangilinan J."/>
            <person name="LaButti K."/>
            <person name="Riley R."/>
            <person name="Lipzen A."/>
            <person name="Clum A."/>
            <person name="Drula E."/>
            <person name="Henrissat B."/>
            <person name="Kohler A."/>
            <person name="Grigoriev I.V."/>
            <person name="Martin F.M."/>
            <person name="Hacquard S."/>
        </authorList>
    </citation>
    <scope>NUCLEOTIDE SEQUENCE [LARGE SCALE GENOMIC DNA]</scope>
    <source>
        <strain evidence="10 11">MPI-SDFR-AT-0080</strain>
    </source>
</reference>
<feature type="domain" description="Putative peptidase" evidence="9">
    <location>
        <begin position="31"/>
        <end position="272"/>
    </location>
</feature>
<organism evidence="10 11">
    <name type="scientific">Macrophomina phaseolina</name>
    <dbReference type="NCBI Taxonomy" id="35725"/>
    <lineage>
        <taxon>Eukaryota</taxon>
        <taxon>Fungi</taxon>
        <taxon>Dikarya</taxon>
        <taxon>Ascomycota</taxon>
        <taxon>Pezizomycotina</taxon>
        <taxon>Dothideomycetes</taxon>
        <taxon>Dothideomycetes incertae sedis</taxon>
        <taxon>Botryosphaeriales</taxon>
        <taxon>Botryosphaeriaceae</taxon>
        <taxon>Macrophomina</taxon>
    </lineage>
</organism>
<dbReference type="Proteomes" id="UP000774617">
    <property type="component" value="Unassembled WGS sequence"/>
</dbReference>
<keyword evidence="8" id="KW-0732">Signal</keyword>
<dbReference type="InterPro" id="IPR029482">
    <property type="entry name" value="HRXXH"/>
</dbReference>
<proteinExistence type="inferred from homology"/>
<dbReference type="InterPro" id="IPR024079">
    <property type="entry name" value="MetalloPept_cat_dom_sf"/>
</dbReference>
<comment type="similarity">
    <text evidence="2">Belongs to the peptidase M35 family.</text>
</comment>
<evidence type="ECO:0000259" key="9">
    <source>
        <dbReference type="Pfam" id="PF13933"/>
    </source>
</evidence>
<sequence>MPFLKSLLLGALALSQFTQAIPHPAAKQDLEARKLYSLDDIPVTALGKRALFDVDDISDQNQKTALTQGLKDAVAVAQTVLDKMDTDKHKDKLAKWFGDDEKYPDLVKKVFENFVGENKDNEGAEVLGKVKVHDDDYYKIDGKNFCDIVTDTGKRGTAYYKSRDGKPGMHFCPRYFDDRKNAEDYTKNNCASIAEHINTQTIGRAFQGANVLHEFMHYPRVGKDAIGSQIKDVAYGAYSCYTLKSNEELLKKGKTIENADSYVYYAMHVWLTETCGKDFSYPRNENDD</sequence>
<dbReference type="InterPro" id="IPR050414">
    <property type="entry name" value="Fungal_M35_metalloproteases"/>
</dbReference>
<evidence type="ECO:0000256" key="5">
    <source>
        <dbReference type="ARBA" id="ARBA00022801"/>
    </source>
</evidence>
<evidence type="ECO:0000256" key="3">
    <source>
        <dbReference type="ARBA" id="ARBA00022670"/>
    </source>
</evidence>
<keyword evidence="7" id="KW-0482">Metalloprotease</keyword>
<evidence type="ECO:0000256" key="1">
    <source>
        <dbReference type="ARBA" id="ARBA00001947"/>
    </source>
</evidence>
<name>A0ABQ8GAD6_9PEZI</name>
<keyword evidence="6" id="KW-0862">Zinc</keyword>
<keyword evidence="11" id="KW-1185">Reference proteome</keyword>
<protein>
    <recommendedName>
        <fullName evidence="9">Putative peptidase domain-containing protein</fullName>
    </recommendedName>
</protein>
<feature type="signal peptide" evidence="8">
    <location>
        <begin position="1"/>
        <end position="20"/>
    </location>
</feature>
<accession>A0ABQ8GAD6</accession>
<evidence type="ECO:0000313" key="11">
    <source>
        <dbReference type="Proteomes" id="UP000774617"/>
    </source>
</evidence>
<comment type="caution">
    <text evidence="10">The sequence shown here is derived from an EMBL/GenBank/DDBJ whole genome shotgun (WGS) entry which is preliminary data.</text>
</comment>
<dbReference type="SUPFAM" id="SSF55486">
    <property type="entry name" value="Metalloproteases ('zincins'), catalytic domain"/>
    <property type="match status" value="1"/>
</dbReference>
<feature type="chain" id="PRO_5047323243" description="Putative peptidase domain-containing protein" evidence="8">
    <location>
        <begin position="21"/>
        <end position="288"/>
    </location>
</feature>
<comment type="cofactor">
    <cofactor evidence="1">
        <name>Zn(2+)</name>
        <dbReference type="ChEBI" id="CHEBI:29105"/>
    </cofactor>
</comment>
<dbReference type="Gene3D" id="3.40.390.10">
    <property type="entry name" value="Collagenase (Catalytic Domain)"/>
    <property type="match status" value="1"/>
</dbReference>
<evidence type="ECO:0000256" key="4">
    <source>
        <dbReference type="ARBA" id="ARBA00022723"/>
    </source>
</evidence>